<evidence type="ECO:0000313" key="9">
    <source>
        <dbReference type="Proteomes" id="UP001318860"/>
    </source>
</evidence>
<comment type="caution">
    <text evidence="8">The sequence shown here is derived from an EMBL/GenBank/DDBJ whole genome shotgun (WGS) entry which is preliminary data.</text>
</comment>
<keyword evidence="9" id="KW-1185">Reference proteome</keyword>
<accession>A0ABR0U408</accession>
<keyword evidence="5" id="KW-0067">ATP-binding</keyword>
<dbReference type="PANTHER" id="PTHR47963">
    <property type="entry name" value="DEAD-BOX ATP-DEPENDENT RNA HELICASE 47, MITOCHONDRIAL"/>
    <property type="match status" value="1"/>
</dbReference>
<feature type="domain" description="Helicase C-terminal" evidence="7">
    <location>
        <begin position="295"/>
        <end position="452"/>
    </location>
</feature>
<reference evidence="8 9" key="1">
    <citation type="journal article" date="2021" name="Comput. Struct. Biotechnol. J.">
        <title>De novo genome assembly of the potent medicinal plant Rehmannia glutinosa using nanopore technology.</title>
        <authorList>
            <person name="Ma L."/>
            <person name="Dong C."/>
            <person name="Song C."/>
            <person name="Wang X."/>
            <person name="Zheng X."/>
            <person name="Niu Y."/>
            <person name="Chen S."/>
            <person name="Feng W."/>
        </authorList>
    </citation>
    <scope>NUCLEOTIDE SEQUENCE [LARGE SCALE GENOMIC DNA]</scope>
    <source>
        <strain evidence="8">DH-2019</strain>
    </source>
</reference>
<dbReference type="Proteomes" id="UP001318860">
    <property type="component" value="Unassembled WGS sequence"/>
</dbReference>
<dbReference type="EC" id="3.6.4.13" evidence="1"/>
<evidence type="ECO:0000313" key="8">
    <source>
        <dbReference type="EMBL" id="KAK6117248.1"/>
    </source>
</evidence>
<dbReference type="InterPro" id="IPR011545">
    <property type="entry name" value="DEAD/DEAH_box_helicase_dom"/>
</dbReference>
<dbReference type="PROSITE" id="PS51194">
    <property type="entry name" value="HELICASE_CTER"/>
    <property type="match status" value="1"/>
</dbReference>
<dbReference type="SMART" id="SM00490">
    <property type="entry name" value="HELICc"/>
    <property type="match status" value="1"/>
</dbReference>
<sequence>MLEPRRTLVPHFGNYVKVTSPTTCSAGKFFAFLYESFGISKLMAEEVGYILPTHVQHEALPVLFSGRDCVIQAQVNTIKCSFDFENLCVFGLLKTINAWFRKDSSLPAFDILSSQCKKVVCAGPGCCAHARTWHAKRFKVARMLAAKSLELESEQQSCTVMALLDGGTLRRHKSWLKVEPPAIVIATLRSLCQMLDKQILNLDRMRVLVIDEVDFLFNSSKEVSSLKKLLTTYSSINNRQTIFASASIPQHRRFMYDCIQQKWTQADVVHVHVNPVEPMPSCLYHRFVICGKRERYSTLLHLLQSDAPQSAIIFVGEQSEKSKKAGNAPPTTLLIEFLKTSHEGCPELVLLEEDMNFNQRAASLTDVKQSGGYLLVATDIAARGVDLPETTHIYNFDLPKDATNYLHRAGRTGRKPFSDSKCFVTSIITAEERFVLQRFENELQFQCEELLF</sequence>
<protein>
    <recommendedName>
        <fullName evidence="1">RNA helicase</fullName>
        <ecNumber evidence="1">3.6.4.13</ecNumber>
    </recommendedName>
</protein>
<dbReference type="PANTHER" id="PTHR47963:SF10">
    <property type="entry name" value="ATP-DEPENDENT RNA HELICASE DDX6_DHH1"/>
    <property type="match status" value="1"/>
</dbReference>
<dbReference type="Gene3D" id="3.40.50.300">
    <property type="entry name" value="P-loop containing nucleotide triphosphate hydrolases"/>
    <property type="match status" value="2"/>
</dbReference>
<dbReference type="SUPFAM" id="SSF52540">
    <property type="entry name" value="P-loop containing nucleoside triphosphate hydrolases"/>
    <property type="match status" value="1"/>
</dbReference>
<gene>
    <name evidence="8" type="ORF">DH2020_049013</name>
</gene>
<keyword evidence="4" id="KW-0347">Helicase</keyword>
<dbReference type="Pfam" id="PF00271">
    <property type="entry name" value="Helicase_C"/>
    <property type="match status" value="1"/>
</dbReference>
<keyword evidence="3" id="KW-0378">Hydrolase</keyword>
<evidence type="ECO:0000256" key="6">
    <source>
        <dbReference type="ARBA" id="ARBA00047984"/>
    </source>
</evidence>
<comment type="catalytic activity">
    <reaction evidence="6">
        <text>ATP + H2O = ADP + phosphate + H(+)</text>
        <dbReference type="Rhea" id="RHEA:13065"/>
        <dbReference type="ChEBI" id="CHEBI:15377"/>
        <dbReference type="ChEBI" id="CHEBI:15378"/>
        <dbReference type="ChEBI" id="CHEBI:30616"/>
        <dbReference type="ChEBI" id="CHEBI:43474"/>
        <dbReference type="ChEBI" id="CHEBI:456216"/>
        <dbReference type="EC" id="3.6.4.13"/>
    </reaction>
</comment>
<evidence type="ECO:0000256" key="3">
    <source>
        <dbReference type="ARBA" id="ARBA00022801"/>
    </source>
</evidence>
<name>A0ABR0U408_REHGL</name>
<proteinExistence type="predicted"/>
<evidence type="ECO:0000256" key="5">
    <source>
        <dbReference type="ARBA" id="ARBA00022840"/>
    </source>
</evidence>
<dbReference type="InterPro" id="IPR050547">
    <property type="entry name" value="DEAD_box_RNA_helicases"/>
</dbReference>
<dbReference type="InterPro" id="IPR027417">
    <property type="entry name" value="P-loop_NTPase"/>
</dbReference>
<evidence type="ECO:0000256" key="2">
    <source>
        <dbReference type="ARBA" id="ARBA00022741"/>
    </source>
</evidence>
<evidence type="ECO:0000256" key="1">
    <source>
        <dbReference type="ARBA" id="ARBA00012552"/>
    </source>
</evidence>
<dbReference type="CDD" id="cd18787">
    <property type="entry name" value="SF2_C_DEAD"/>
    <property type="match status" value="1"/>
</dbReference>
<evidence type="ECO:0000259" key="7">
    <source>
        <dbReference type="PROSITE" id="PS51194"/>
    </source>
</evidence>
<organism evidence="8 9">
    <name type="scientific">Rehmannia glutinosa</name>
    <name type="common">Chinese foxglove</name>
    <dbReference type="NCBI Taxonomy" id="99300"/>
    <lineage>
        <taxon>Eukaryota</taxon>
        <taxon>Viridiplantae</taxon>
        <taxon>Streptophyta</taxon>
        <taxon>Embryophyta</taxon>
        <taxon>Tracheophyta</taxon>
        <taxon>Spermatophyta</taxon>
        <taxon>Magnoliopsida</taxon>
        <taxon>eudicotyledons</taxon>
        <taxon>Gunneridae</taxon>
        <taxon>Pentapetalae</taxon>
        <taxon>asterids</taxon>
        <taxon>lamiids</taxon>
        <taxon>Lamiales</taxon>
        <taxon>Orobanchaceae</taxon>
        <taxon>Rehmannieae</taxon>
        <taxon>Rehmannia</taxon>
    </lineage>
</organism>
<evidence type="ECO:0000256" key="4">
    <source>
        <dbReference type="ARBA" id="ARBA00022806"/>
    </source>
</evidence>
<dbReference type="InterPro" id="IPR001650">
    <property type="entry name" value="Helicase_C-like"/>
</dbReference>
<dbReference type="Pfam" id="PF00270">
    <property type="entry name" value="DEAD"/>
    <property type="match status" value="1"/>
</dbReference>
<keyword evidence="2" id="KW-0547">Nucleotide-binding</keyword>
<dbReference type="EMBL" id="JABTTQ020003468">
    <property type="protein sequence ID" value="KAK6117248.1"/>
    <property type="molecule type" value="Genomic_DNA"/>
</dbReference>